<feature type="domain" description="Amidohydrolase-related" evidence="2">
    <location>
        <begin position="65"/>
        <end position="234"/>
    </location>
</feature>
<dbReference type="InterPro" id="IPR050287">
    <property type="entry name" value="MTA/SAH_deaminase"/>
</dbReference>
<dbReference type="Gene3D" id="3.20.20.140">
    <property type="entry name" value="Metal-dependent hydrolases"/>
    <property type="match status" value="1"/>
</dbReference>
<name>A0A382NEP6_9ZZZZ</name>
<proteinExistence type="predicted"/>
<organism evidence="3">
    <name type="scientific">marine metagenome</name>
    <dbReference type="NCBI Taxonomy" id="408172"/>
    <lineage>
        <taxon>unclassified sequences</taxon>
        <taxon>metagenomes</taxon>
        <taxon>ecological metagenomes</taxon>
    </lineage>
</organism>
<protein>
    <recommendedName>
        <fullName evidence="2">Amidohydrolase-related domain-containing protein</fullName>
    </recommendedName>
</protein>
<evidence type="ECO:0000256" key="1">
    <source>
        <dbReference type="ARBA" id="ARBA00022801"/>
    </source>
</evidence>
<evidence type="ECO:0000259" key="2">
    <source>
        <dbReference type="Pfam" id="PF01979"/>
    </source>
</evidence>
<dbReference type="PANTHER" id="PTHR43794">
    <property type="entry name" value="AMINOHYDROLASE SSNA-RELATED"/>
    <property type="match status" value="1"/>
</dbReference>
<dbReference type="SUPFAM" id="SSF51556">
    <property type="entry name" value="Metallo-dependent hydrolases"/>
    <property type="match status" value="1"/>
</dbReference>
<dbReference type="Pfam" id="PF01979">
    <property type="entry name" value="Amidohydro_1"/>
    <property type="match status" value="1"/>
</dbReference>
<dbReference type="InterPro" id="IPR011059">
    <property type="entry name" value="Metal-dep_hydrolase_composite"/>
</dbReference>
<dbReference type="GO" id="GO:0016810">
    <property type="term" value="F:hydrolase activity, acting on carbon-nitrogen (but not peptide) bonds"/>
    <property type="evidence" value="ECO:0007669"/>
    <property type="project" value="InterPro"/>
</dbReference>
<dbReference type="PANTHER" id="PTHR43794:SF11">
    <property type="entry name" value="AMIDOHYDROLASE-RELATED DOMAIN-CONTAINING PROTEIN"/>
    <property type="match status" value="1"/>
</dbReference>
<keyword evidence="1" id="KW-0378">Hydrolase</keyword>
<dbReference type="EMBL" id="UINC01099146">
    <property type="protein sequence ID" value="SVC58192.1"/>
    <property type="molecule type" value="Genomic_DNA"/>
</dbReference>
<evidence type="ECO:0000313" key="3">
    <source>
        <dbReference type="EMBL" id="SVC58192.1"/>
    </source>
</evidence>
<dbReference type="Gene3D" id="2.30.40.10">
    <property type="entry name" value="Urease, subunit C, domain 1"/>
    <property type="match status" value="1"/>
</dbReference>
<dbReference type="InterPro" id="IPR006680">
    <property type="entry name" value="Amidohydro-rel"/>
</dbReference>
<dbReference type="AlphaFoldDB" id="A0A382NEP6"/>
<sequence>METTLNTGPRDTLVRGSWVLTMGPLGALRDGAVHLKGGEIVAIDSYDKLSATLRDVPVVGDGNGIVVPGLVNTHTHLSEAFLAGLGSELPLFRWGQEIVTPAGRCLTGDMAREGTVLKVAELIRSGVTCINDMFVHGNPDSYASLGVVDGLALTGMRAIVSFGAEDAVGGLSDTKGLSVSRILDEQEALFEAVGSNGLLDFRYGIGTILGQSDELLTAGTALCQDRDWGIHTHLA</sequence>
<gene>
    <name evidence="3" type="ORF">METZ01_LOCUS311046</name>
</gene>
<reference evidence="3" key="1">
    <citation type="submission" date="2018-05" db="EMBL/GenBank/DDBJ databases">
        <authorList>
            <person name="Lanie J.A."/>
            <person name="Ng W.-L."/>
            <person name="Kazmierczak K.M."/>
            <person name="Andrzejewski T.M."/>
            <person name="Davidsen T.M."/>
            <person name="Wayne K.J."/>
            <person name="Tettelin H."/>
            <person name="Glass J.I."/>
            <person name="Rusch D."/>
            <person name="Podicherti R."/>
            <person name="Tsui H.-C.T."/>
            <person name="Winkler M.E."/>
        </authorList>
    </citation>
    <scope>NUCLEOTIDE SEQUENCE</scope>
</reference>
<accession>A0A382NEP6</accession>
<dbReference type="SUPFAM" id="SSF51338">
    <property type="entry name" value="Composite domain of metallo-dependent hydrolases"/>
    <property type="match status" value="1"/>
</dbReference>
<feature type="non-terminal residue" evidence="3">
    <location>
        <position position="235"/>
    </location>
</feature>
<dbReference type="InterPro" id="IPR032466">
    <property type="entry name" value="Metal_Hydrolase"/>
</dbReference>